<keyword evidence="2" id="KW-1185">Reference proteome</keyword>
<dbReference type="EMBL" id="JQZV01000013">
    <property type="protein sequence ID" value="KGN91641.1"/>
    <property type="molecule type" value="Genomic_DNA"/>
</dbReference>
<evidence type="ECO:0000313" key="2">
    <source>
        <dbReference type="Proteomes" id="UP000030101"/>
    </source>
</evidence>
<protein>
    <submittedName>
        <fullName evidence="1">Nuclear receptor-binding factor 2</fullName>
    </submittedName>
</protein>
<evidence type="ECO:0000313" key="1">
    <source>
        <dbReference type="EMBL" id="KGN91641.1"/>
    </source>
</evidence>
<dbReference type="Proteomes" id="UP000030101">
    <property type="component" value="Unassembled WGS sequence"/>
</dbReference>
<accession>A0ABR4XJJ0</accession>
<sequence length="143" mass="16857">MERITDSNYKLHMVNCRGNRSSWNLPYPVYRFDYGDIWGDSTPEIVVGVEKSTRFDPVVRKRLFLYRIADNLYIRPLWLGSRMGGPLYDFRVDRSCSPARVRTIEQEPSGSYLVSEYQWRGFGLKFVSYIAREITEEEAKKIL</sequence>
<organism evidence="1 2">
    <name type="scientific">Porphyromonas canoris</name>
    <dbReference type="NCBI Taxonomy" id="36875"/>
    <lineage>
        <taxon>Bacteria</taxon>
        <taxon>Pseudomonadati</taxon>
        <taxon>Bacteroidota</taxon>
        <taxon>Bacteroidia</taxon>
        <taxon>Bacteroidales</taxon>
        <taxon>Porphyromonadaceae</taxon>
        <taxon>Porphyromonas</taxon>
    </lineage>
</organism>
<keyword evidence="1" id="KW-0675">Receptor</keyword>
<comment type="caution">
    <text evidence="1">The sequence shown here is derived from an EMBL/GenBank/DDBJ whole genome shotgun (WGS) entry which is preliminary data.</text>
</comment>
<gene>
    <name evidence="1" type="ORF">HQ43_05915</name>
</gene>
<proteinExistence type="predicted"/>
<reference evidence="1 2" key="1">
    <citation type="submission" date="2014-08" db="EMBL/GenBank/DDBJ databases">
        <title>Porphyromonas canoris strain:OH2762 Genome sequencing.</title>
        <authorList>
            <person name="Wallis C."/>
            <person name="Deusch O."/>
            <person name="O'Flynn C."/>
            <person name="Davis I."/>
            <person name="Jospin G."/>
            <person name="Darling A.E."/>
            <person name="Coil D.A."/>
            <person name="Alexiev A."/>
            <person name="Horsfall A."/>
            <person name="Kirkwood N."/>
            <person name="Harris S."/>
            <person name="Eisen J.A."/>
        </authorList>
    </citation>
    <scope>NUCLEOTIDE SEQUENCE [LARGE SCALE GENOMIC DNA]</scope>
    <source>
        <strain evidence="2">COT-108 OH2762</strain>
    </source>
</reference>
<name>A0ABR4XJJ0_9PORP</name>